<feature type="non-terminal residue" evidence="1">
    <location>
        <position position="1"/>
    </location>
</feature>
<sequence length="87" mass="9212">NSNLFNGSFTPPAIPINSSMIAPTSFLNSSFPTLTHYLPFVFSPSHASHTHSSNSSSNFITPTLMTDSSFTTAIGLPLPYASSSSNN</sequence>
<proteinExistence type="predicted"/>
<dbReference type="Proteomes" id="UP000789508">
    <property type="component" value="Unassembled WGS sequence"/>
</dbReference>
<keyword evidence="2" id="KW-1185">Reference proteome</keyword>
<comment type="caution">
    <text evidence="1">The sequence shown here is derived from an EMBL/GenBank/DDBJ whole genome shotgun (WGS) entry which is preliminary data.</text>
</comment>
<name>A0A9N9INP0_9GLOM</name>
<gene>
    <name evidence="1" type="ORF">ALEPTO_LOCUS13098</name>
</gene>
<protein>
    <submittedName>
        <fullName evidence="1">789_t:CDS:1</fullName>
    </submittedName>
</protein>
<dbReference type="EMBL" id="CAJVPS010037251">
    <property type="protein sequence ID" value="CAG8744938.1"/>
    <property type="molecule type" value="Genomic_DNA"/>
</dbReference>
<accession>A0A9N9INP0</accession>
<dbReference type="AlphaFoldDB" id="A0A9N9INP0"/>
<feature type="non-terminal residue" evidence="1">
    <location>
        <position position="87"/>
    </location>
</feature>
<reference evidence="1" key="1">
    <citation type="submission" date="2021-06" db="EMBL/GenBank/DDBJ databases">
        <authorList>
            <person name="Kallberg Y."/>
            <person name="Tangrot J."/>
            <person name="Rosling A."/>
        </authorList>
    </citation>
    <scope>NUCLEOTIDE SEQUENCE</scope>
    <source>
        <strain evidence="1">FL130A</strain>
    </source>
</reference>
<organism evidence="1 2">
    <name type="scientific">Ambispora leptoticha</name>
    <dbReference type="NCBI Taxonomy" id="144679"/>
    <lineage>
        <taxon>Eukaryota</taxon>
        <taxon>Fungi</taxon>
        <taxon>Fungi incertae sedis</taxon>
        <taxon>Mucoromycota</taxon>
        <taxon>Glomeromycotina</taxon>
        <taxon>Glomeromycetes</taxon>
        <taxon>Archaeosporales</taxon>
        <taxon>Ambisporaceae</taxon>
        <taxon>Ambispora</taxon>
    </lineage>
</organism>
<evidence type="ECO:0000313" key="1">
    <source>
        <dbReference type="EMBL" id="CAG8744938.1"/>
    </source>
</evidence>
<evidence type="ECO:0000313" key="2">
    <source>
        <dbReference type="Proteomes" id="UP000789508"/>
    </source>
</evidence>